<evidence type="ECO:0000313" key="9">
    <source>
        <dbReference type="Proteomes" id="UP001163255"/>
    </source>
</evidence>
<accession>A0ABY6GT11</accession>
<keyword evidence="4" id="KW-0479">Metal-binding</keyword>
<dbReference type="InterPro" id="IPR012837">
    <property type="entry name" value="NrdG"/>
</dbReference>
<dbReference type="Gene3D" id="3.20.20.70">
    <property type="entry name" value="Aldolase class I"/>
    <property type="match status" value="1"/>
</dbReference>
<sequence length="186" mass="21123">MFGTCLNIAHIQPSSQIYGPGDRFVIWLQGCTLACKGCWNTAMWPHKANQLIEREELIKEIIAERDIAGITLLGGEPLQQTNNLYWLLESLSESSLDVMLYTGYELTELASMPVAQQVLAHVDILVAGRYREELRNPSLLWRGSTNQKIHFLSPKYDRTIIKECNQVEIHIDEFGGLVELGYPEEC</sequence>
<evidence type="ECO:0000256" key="4">
    <source>
        <dbReference type="ARBA" id="ARBA00022723"/>
    </source>
</evidence>
<evidence type="ECO:0000256" key="2">
    <source>
        <dbReference type="ARBA" id="ARBA00022485"/>
    </source>
</evidence>
<keyword evidence="7" id="KW-0560">Oxidoreductase</keyword>
<dbReference type="SFLD" id="SFLDG01063">
    <property type="entry name" value="activating_enzymes__group_1"/>
    <property type="match status" value="1"/>
</dbReference>
<dbReference type="EMBL" id="CP103300">
    <property type="protein sequence ID" value="UYM15897.1"/>
    <property type="molecule type" value="Genomic_DNA"/>
</dbReference>
<dbReference type="InterPro" id="IPR013785">
    <property type="entry name" value="Aldolase_TIM"/>
</dbReference>
<evidence type="ECO:0000313" key="8">
    <source>
        <dbReference type="EMBL" id="UYM15897.1"/>
    </source>
</evidence>
<dbReference type="Pfam" id="PF13353">
    <property type="entry name" value="Fer4_12"/>
    <property type="match status" value="1"/>
</dbReference>
<evidence type="ECO:0000256" key="6">
    <source>
        <dbReference type="ARBA" id="ARBA00023014"/>
    </source>
</evidence>
<proteinExistence type="inferred from homology"/>
<dbReference type="EC" id="1.97.1.-" evidence="7"/>
<dbReference type="SUPFAM" id="SSF102114">
    <property type="entry name" value="Radical SAM enzymes"/>
    <property type="match status" value="1"/>
</dbReference>
<organism evidence="8 9">
    <name type="scientific">Endozoicomonas euniceicola</name>
    <dbReference type="NCBI Taxonomy" id="1234143"/>
    <lineage>
        <taxon>Bacteria</taxon>
        <taxon>Pseudomonadati</taxon>
        <taxon>Pseudomonadota</taxon>
        <taxon>Gammaproteobacteria</taxon>
        <taxon>Oceanospirillales</taxon>
        <taxon>Endozoicomonadaceae</taxon>
        <taxon>Endozoicomonas</taxon>
    </lineage>
</organism>
<comment type="similarity">
    <text evidence="7">Belongs to the organic radical-activating enzymes family.</text>
</comment>
<dbReference type="Proteomes" id="UP001163255">
    <property type="component" value="Chromosome"/>
</dbReference>
<dbReference type="SFLD" id="SFLDS00029">
    <property type="entry name" value="Radical_SAM"/>
    <property type="match status" value="1"/>
</dbReference>
<dbReference type="RefSeq" id="WP_262598126.1">
    <property type="nucleotide sequence ID" value="NZ_CP103300.1"/>
</dbReference>
<dbReference type="PANTHER" id="PTHR30352:SF2">
    <property type="entry name" value="ANAEROBIC RIBONUCLEOSIDE-TRIPHOSPHATE REDUCTASE-ACTIVATING PROTEIN"/>
    <property type="match status" value="1"/>
</dbReference>
<comment type="function">
    <text evidence="7">Activation of anaerobic ribonucleoside-triphosphate reductase under anaerobic conditions by generation of an organic free radical, using S-adenosylmethionine and reduced flavodoxin as cosubstrates to produce 5'-deoxy-adenosine.</text>
</comment>
<dbReference type="InterPro" id="IPR007197">
    <property type="entry name" value="rSAM"/>
</dbReference>
<protein>
    <recommendedName>
        <fullName evidence="7">Anaerobic ribonucleoside-triphosphate reductase-activating protein</fullName>
        <ecNumber evidence="7">1.97.1.-</ecNumber>
    </recommendedName>
</protein>
<dbReference type="SFLD" id="SFLDG01066">
    <property type="entry name" value="organic_radical-activating_enz"/>
    <property type="match status" value="1"/>
</dbReference>
<name>A0ABY6GT11_9GAMM</name>
<gene>
    <name evidence="8" type="ORF">NX720_24270</name>
</gene>
<comment type="cofactor">
    <cofactor evidence="1">
        <name>[4Fe-4S] cluster</name>
        <dbReference type="ChEBI" id="CHEBI:49883"/>
    </cofactor>
</comment>
<evidence type="ECO:0000256" key="7">
    <source>
        <dbReference type="PIRNR" id="PIRNR000368"/>
    </source>
</evidence>
<dbReference type="CDD" id="cd01335">
    <property type="entry name" value="Radical_SAM"/>
    <property type="match status" value="1"/>
</dbReference>
<dbReference type="PIRSF" id="PIRSF000368">
    <property type="entry name" value="NrdG"/>
    <property type="match status" value="1"/>
</dbReference>
<dbReference type="InterPro" id="IPR058240">
    <property type="entry name" value="rSAM_sf"/>
</dbReference>
<dbReference type="InterPro" id="IPR034457">
    <property type="entry name" value="Organic_radical-activating"/>
</dbReference>
<reference evidence="8" key="1">
    <citation type="submission" date="2022-10" db="EMBL/GenBank/DDBJ databases">
        <title>Completed Genome Sequence of two octocoral isolated bacterium, Endozoicomonas euniceicola EF212T and Endozoicomonas gorgoniicola PS125T.</title>
        <authorList>
            <person name="Chiou Y.-J."/>
            <person name="Chen Y.-H."/>
        </authorList>
    </citation>
    <scope>NUCLEOTIDE SEQUENCE</scope>
    <source>
        <strain evidence="8">EF212</strain>
    </source>
</reference>
<evidence type="ECO:0000256" key="3">
    <source>
        <dbReference type="ARBA" id="ARBA00022691"/>
    </source>
</evidence>
<keyword evidence="6" id="KW-0411">Iron-sulfur</keyword>
<evidence type="ECO:0000256" key="1">
    <source>
        <dbReference type="ARBA" id="ARBA00001966"/>
    </source>
</evidence>
<keyword evidence="9" id="KW-1185">Reference proteome</keyword>
<keyword evidence="2" id="KW-0004">4Fe-4S</keyword>
<keyword evidence="3" id="KW-0949">S-adenosyl-L-methionine</keyword>
<evidence type="ECO:0000256" key="5">
    <source>
        <dbReference type="ARBA" id="ARBA00023004"/>
    </source>
</evidence>
<dbReference type="SFLD" id="SFLDF00299">
    <property type="entry name" value="anaerobic_ribonucleoside-triph"/>
    <property type="match status" value="1"/>
</dbReference>
<keyword evidence="5" id="KW-0408">Iron</keyword>
<dbReference type="PANTHER" id="PTHR30352">
    <property type="entry name" value="PYRUVATE FORMATE-LYASE-ACTIVATING ENZYME"/>
    <property type="match status" value="1"/>
</dbReference>